<accession>A0A8T0EM06</accession>
<gene>
    <name evidence="1" type="ORF">HNY73_013723</name>
</gene>
<evidence type="ECO:0000313" key="1">
    <source>
        <dbReference type="EMBL" id="KAF8776777.1"/>
    </source>
</evidence>
<name>A0A8T0EM06_ARGBR</name>
<dbReference type="EMBL" id="JABXBU010002072">
    <property type="protein sequence ID" value="KAF8776777.1"/>
    <property type="molecule type" value="Genomic_DNA"/>
</dbReference>
<keyword evidence="2" id="KW-1185">Reference proteome</keyword>
<proteinExistence type="predicted"/>
<evidence type="ECO:0000313" key="2">
    <source>
        <dbReference type="Proteomes" id="UP000807504"/>
    </source>
</evidence>
<comment type="caution">
    <text evidence="1">The sequence shown here is derived from an EMBL/GenBank/DDBJ whole genome shotgun (WGS) entry which is preliminary data.</text>
</comment>
<sequence>MLIQASVLSTYCVIGDLDLTTSIHSPQPRHPLYTSRSQAVLLSPPAYLNPATSLFTPIFSLLPNDGSALVQTEESTLKEGEEYSLVLICRDDSTPFLSASASSTSGLRFHEKLITNYDFE</sequence>
<organism evidence="1 2">
    <name type="scientific">Argiope bruennichi</name>
    <name type="common">Wasp spider</name>
    <name type="synonym">Aranea bruennichi</name>
    <dbReference type="NCBI Taxonomy" id="94029"/>
    <lineage>
        <taxon>Eukaryota</taxon>
        <taxon>Metazoa</taxon>
        <taxon>Ecdysozoa</taxon>
        <taxon>Arthropoda</taxon>
        <taxon>Chelicerata</taxon>
        <taxon>Arachnida</taxon>
        <taxon>Araneae</taxon>
        <taxon>Araneomorphae</taxon>
        <taxon>Entelegynae</taxon>
        <taxon>Araneoidea</taxon>
        <taxon>Araneidae</taxon>
        <taxon>Argiope</taxon>
    </lineage>
</organism>
<dbReference type="AlphaFoldDB" id="A0A8T0EM06"/>
<reference evidence="1" key="2">
    <citation type="submission" date="2020-06" db="EMBL/GenBank/DDBJ databases">
        <authorList>
            <person name="Sheffer M."/>
        </authorList>
    </citation>
    <scope>NUCLEOTIDE SEQUENCE</scope>
</reference>
<protein>
    <submittedName>
        <fullName evidence="1">Uncharacterized protein</fullName>
    </submittedName>
</protein>
<reference evidence="1" key="1">
    <citation type="journal article" date="2020" name="bioRxiv">
        <title>Chromosome-level reference genome of the European wasp spider Argiope bruennichi: a resource for studies on range expansion and evolutionary adaptation.</title>
        <authorList>
            <person name="Sheffer M.M."/>
            <person name="Hoppe A."/>
            <person name="Krehenwinkel H."/>
            <person name="Uhl G."/>
            <person name="Kuss A.W."/>
            <person name="Jensen L."/>
            <person name="Jensen C."/>
            <person name="Gillespie R.G."/>
            <person name="Hoff K.J."/>
            <person name="Prost S."/>
        </authorList>
    </citation>
    <scope>NUCLEOTIDE SEQUENCE</scope>
</reference>
<dbReference type="Proteomes" id="UP000807504">
    <property type="component" value="Unassembled WGS sequence"/>
</dbReference>